<dbReference type="EC" id="4.1.1.23" evidence="7"/>
<dbReference type="SMART" id="SM00934">
    <property type="entry name" value="OMPdecase"/>
    <property type="match status" value="1"/>
</dbReference>
<dbReference type="UniPathway" id="UPA00070">
    <property type="reaction ID" value="UER00120"/>
</dbReference>
<evidence type="ECO:0000256" key="3">
    <source>
        <dbReference type="ARBA" id="ARBA00022793"/>
    </source>
</evidence>
<evidence type="ECO:0000256" key="6">
    <source>
        <dbReference type="ARBA" id="ARBA00049157"/>
    </source>
</evidence>
<dbReference type="InterPro" id="IPR001754">
    <property type="entry name" value="OMPdeCOase_dom"/>
</dbReference>
<evidence type="ECO:0000256" key="5">
    <source>
        <dbReference type="ARBA" id="ARBA00023239"/>
    </source>
</evidence>
<comment type="similarity">
    <text evidence="2 7">Belongs to the OMP decarboxylase family. Type 2 subfamily.</text>
</comment>
<dbReference type="Proteomes" id="UP000309128">
    <property type="component" value="Unassembled WGS sequence"/>
</dbReference>
<comment type="pathway">
    <text evidence="1 7">Pyrimidine metabolism; UMP biosynthesis via de novo pathway; UMP from orotate: step 2/2.</text>
</comment>
<feature type="domain" description="Orotidine 5'-phosphate decarboxylase" evidence="8">
    <location>
        <begin position="18"/>
        <end position="263"/>
    </location>
</feature>
<dbReference type="Gene3D" id="3.20.20.70">
    <property type="entry name" value="Aldolase class I"/>
    <property type="match status" value="1"/>
</dbReference>
<dbReference type="InterPro" id="IPR011995">
    <property type="entry name" value="OMPdecase_type-2"/>
</dbReference>
<dbReference type="CDD" id="cd04725">
    <property type="entry name" value="OMP_decarboxylase_like"/>
    <property type="match status" value="1"/>
</dbReference>
<evidence type="ECO:0000259" key="8">
    <source>
        <dbReference type="SMART" id="SM00934"/>
    </source>
</evidence>
<dbReference type="RefSeq" id="WP_138667262.1">
    <property type="nucleotide sequence ID" value="NZ_VCKY01000053.1"/>
</dbReference>
<dbReference type="GO" id="GO:0004590">
    <property type="term" value="F:orotidine-5'-phosphate decarboxylase activity"/>
    <property type="evidence" value="ECO:0007669"/>
    <property type="project" value="UniProtKB-UniRule"/>
</dbReference>
<dbReference type="InterPro" id="IPR013785">
    <property type="entry name" value="Aldolase_TIM"/>
</dbReference>
<dbReference type="SUPFAM" id="SSF51366">
    <property type="entry name" value="Ribulose-phoshate binding barrel"/>
    <property type="match status" value="1"/>
</dbReference>
<dbReference type="PANTHER" id="PTHR43375">
    <property type="entry name" value="OROTIDINE 5'-PHOSPHATE DECARBOXYLASE"/>
    <property type="match status" value="1"/>
</dbReference>
<dbReference type="HAMAP" id="MF_01215">
    <property type="entry name" value="OMPdecase_type2"/>
    <property type="match status" value="1"/>
</dbReference>
<dbReference type="GO" id="GO:0044205">
    <property type="term" value="P:'de novo' UMP biosynthetic process"/>
    <property type="evidence" value="ECO:0007669"/>
    <property type="project" value="UniProtKB-UniRule"/>
</dbReference>
<keyword evidence="10" id="KW-1185">Reference proteome</keyword>
<dbReference type="AlphaFoldDB" id="A0A5S4FJG0"/>
<dbReference type="NCBIfam" id="TIGR02127">
    <property type="entry name" value="pyrF_sub2"/>
    <property type="match status" value="1"/>
</dbReference>
<keyword evidence="4 7" id="KW-0665">Pyrimidine biosynthesis</keyword>
<dbReference type="OrthoDB" id="9808470at2"/>
<feature type="active site" description="Proton donor" evidence="7">
    <location>
        <position position="92"/>
    </location>
</feature>
<dbReference type="InterPro" id="IPR011060">
    <property type="entry name" value="RibuloseP-bd_barrel"/>
</dbReference>
<dbReference type="InterPro" id="IPR018089">
    <property type="entry name" value="OMPdecase_AS"/>
</dbReference>
<proteinExistence type="inferred from homology"/>
<comment type="catalytic activity">
    <reaction evidence="6 7">
        <text>orotidine 5'-phosphate + H(+) = UMP + CO2</text>
        <dbReference type="Rhea" id="RHEA:11596"/>
        <dbReference type="ChEBI" id="CHEBI:15378"/>
        <dbReference type="ChEBI" id="CHEBI:16526"/>
        <dbReference type="ChEBI" id="CHEBI:57538"/>
        <dbReference type="ChEBI" id="CHEBI:57865"/>
        <dbReference type="EC" id="4.1.1.23"/>
    </reaction>
</comment>
<evidence type="ECO:0000256" key="1">
    <source>
        <dbReference type="ARBA" id="ARBA00004861"/>
    </source>
</evidence>
<dbReference type="PROSITE" id="PS00156">
    <property type="entry name" value="OMPDECASE"/>
    <property type="match status" value="1"/>
</dbReference>
<accession>A0A5S4FJG0</accession>
<gene>
    <name evidence="7 9" type="primary">pyrF</name>
    <name evidence="9" type="ORF">ETD86_17745</name>
</gene>
<organism evidence="9 10">
    <name type="scientific">Nonomuraea turkmeniaca</name>
    <dbReference type="NCBI Taxonomy" id="103838"/>
    <lineage>
        <taxon>Bacteria</taxon>
        <taxon>Bacillati</taxon>
        <taxon>Actinomycetota</taxon>
        <taxon>Actinomycetes</taxon>
        <taxon>Streptosporangiales</taxon>
        <taxon>Streptosporangiaceae</taxon>
        <taxon>Nonomuraea</taxon>
    </lineage>
</organism>
<evidence type="ECO:0000313" key="9">
    <source>
        <dbReference type="EMBL" id="TMR20729.1"/>
    </source>
</evidence>
<reference evidence="9 10" key="1">
    <citation type="submission" date="2019-05" db="EMBL/GenBank/DDBJ databases">
        <title>Draft genome sequence of Nonomuraea turkmeniaca DSM 43926.</title>
        <authorList>
            <person name="Saricaoglu S."/>
            <person name="Isik K."/>
        </authorList>
    </citation>
    <scope>NUCLEOTIDE SEQUENCE [LARGE SCALE GENOMIC DNA]</scope>
    <source>
        <strain evidence="9 10">DSM 43926</strain>
    </source>
</reference>
<dbReference type="PANTHER" id="PTHR43375:SF1">
    <property type="entry name" value="OROTIDINE 5'-PHOSPHATE DECARBOXYLASE"/>
    <property type="match status" value="1"/>
</dbReference>
<evidence type="ECO:0000256" key="2">
    <source>
        <dbReference type="ARBA" id="ARBA00008847"/>
    </source>
</evidence>
<sequence length="278" mass="28963">MTSTFGERLSRSIGKYGPLCVGIDPSPRLLADWGLPLRDFSFTVLEAARGVAGIVKPQIAFFERYGGRGLLVLEELCTAAIEQGFVVILDAKRGDIGSTNEAYASAYLSTDSPFAIDAITLSPYLGVTSMLPLLDAADQSGRGVFVLARTSNPGGEDVQCATSATGQTVAQDLLDAMSRRNAEAARRGVLGSAGVVFGATVPTDGHDLRAMNGPILAPGLGAQGATPADLAKRFAGCGDRVVVTVSRAVLEAGPDPASLAKRIRLLSDECREALEHVA</sequence>
<evidence type="ECO:0000313" key="10">
    <source>
        <dbReference type="Proteomes" id="UP000309128"/>
    </source>
</evidence>
<protein>
    <recommendedName>
        <fullName evidence="7">Orotidine 5'-phosphate decarboxylase</fullName>
        <ecNumber evidence="7">4.1.1.23</ecNumber>
    </recommendedName>
    <alternativeName>
        <fullName evidence="7">OMP decarboxylase</fullName>
        <shortName evidence="7">OMPDCase</shortName>
        <shortName evidence="7">OMPdecase</shortName>
    </alternativeName>
</protein>
<dbReference type="GO" id="GO:0006207">
    <property type="term" value="P:'de novo' pyrimidine nucleobase biosynthetic process"/>
    <property type="evidence" value="ECO:0007669"/>
    <property type="project" value="InterPro"/>
</dbReference>
<keyword evidence="5 7" id="KW-0456">Lyase</keyword>
<dbReference type="Pfam" id="PF00215">
    <property type="entry name" value="OMPdecase"/>
    <property type="match status" value="1"/>
</dbReference>
<keyword evidence="3 7" id="KW-0210">Decarboxylase</keyword>
<evidence type="ECO:0000256" key="4">
    <source>
        <dbReference type="ARBA" id="ARBA00022975"/>
    </source>
</evidence>
<comment type="caution">
    <text evidence="9">The sequence shown here is derived from an EMBL/GenBank/DDBJ whole genome shotgun (WGS) entry which is preliminary data.</text>
</comment>
<name>A0A5S4FJG0_9ACTN</name>
<evidence type="ECO:0000256" key="7">
    <source>
        <dbReference type="HAMAP-Rule" id="MF_01215"/>
    </source>
</evidence>
<dbReference type="EMBL" id="VCKY01000053">
    <property type="protein sequence ID" value="TMR20729.1"/>
    <property type="molecule type" value="Genomic_DNA"/>
</dbReference>